<comment type="caution">
    <text evidence="1">The sequence shown here is derived from an EMBL/GenBank/DDBJ whole genome shotgun (WGS) entry which is preliminary data.</text>
</comment>
<dbReference type="SUPFAM" id="SSF49265">
    <property type="entry name" value="Fibronectin type III"/>
    <property type="match status" value="1"/>
</dbReference>
<organism evidence="1 2">
    <name type="scientific">Mucilaginibacter humi</name>
    <dbReference type="NCBI Taxonomy" id="2732510"/>
    <lineage>
        <taxon>Bacteria</taxon>
        <taxon>Pseudomonadati</taxon>
        <taxon>Bacteroidota</taxon>
        <taxon>Sphingobacteriia</taxon>
        <taxon>Sphingobacteriales</taxon>
        <taxon>Sphingobacteriaceae</taxon>
        <taxon>Mucilaginibacter</taxon>
    </lineage>
</organism>
<evidence type="ECO:0000313" key="2">
    <source>
        <dbReference type="Proteomes" id="UP000566071"/>
    </source>
</evidence>
<name>A0ABX1W290_9SPHI</name>
<dbReference type="Pfam" id="PF25788">
    <property type="entry name" value="Ig_Rha78A_N"/>
    <property type="match status" value="1"/>
</dbReference>
<protein>
    <recommendedName>
        <fullName evidence="3">Alpha-L-rhamnosidase</fullName>
    </recommendedName>
</protein>
<dbReference type="Proteomes" id="UP000566071">
    <property type="component" value="Unassembled WGS sequence"/>
</dbReference>
<dbReference type="PANTHER" id="PTHR33307">
    <property type="entry name" value="ALPHA-RHAMNOSIDASE (EUROFUNG)"/>
    <property type="match status" value="1"/>
</dbReference>
<evidence type="ECO:0008006" key="3">
    <source>
        <dbReference type="Google" id="ProtNLM"/>
    </source>
</evidence>
<dbReference type="InterPro" id="IPR036116">
    <property type="entry name" value="FN3_sf"/>
</dbReference>
<dbReference type="PANTHER" id="PTHR33307:SF6">
    <property type="entry name" value="ALPHA-RHAMNOSIDASE (EUROFUNG)-RELATED"/>
    <property type="match status" value="1"/>
</dbReference>
<dbReference type="EMBL" id="JABFCR010000041">
    <property type="protein sequence ID" value="NNU34347.1"/>
    <property type="molecule type" value="Genomic_DNA"/>
</dbReference>
<dbReference type="InterPro" id="IPR013783">
    <property type="entry name" value="Ig-like_fold"/>
</dbReference>
<dbReference type="RefSeq" id="WP_175270029.1">
    <property type="nucleotide sequence ID" value="NZ_JABFCR010000041.1"/>
</dbReference>
<gene>
    <name evidence="1" type="ORF">HK413_09690</name>
</gene>
<proteinExistence type="predicted"/>
<dbReference type="Gene3D" id="2.60.40.10">
    <property type="entry name" value="Immunoglobulins"/>
    <property type="match status" value="1"/>
</dbReference>
<accession>A0ABX1W290</accession>
<dbReference type="InterPro" id="IPR016007">
    <property type="entry name" value="Alpha_rhamnosid"/>
</dbReference>
<sequence length="161" mass="18650">MGIGLTAPRLSWILIGKEHNQSQSAYEIIVSDNERDINQFKGNIWKTGKTSSGESILVKYNGKKLKPFTRYFWRVRCYDQNGRATPWSTIQWFETAAFLDTDWKGKWISDGSKPYEKDEDFYKNDPAPLFRRPFAPKSKLAAARLYISGLGYYEAYLNGKK</sequence>
<dbReference type="Gene3D" id="2.60.120.260">
    <property type="entry name" value="Galactose-binding domain-like"/>
    <property type="match status" value="1"/>
</dbReference>
<keyword evidence="2" id="KW-1185">Reference proteome</keyword>
<reference evidence="1 2" key="1">
    <citation type="submission" date="2020-05" db="EMBL/GenBank/DDBJ databases">
        <authorList>
            <person name="Khan S.A."/>
            <person name="Jeon C.O."/>
            <person name="Chun B.H."/>
        </authorList>
    </citation>
    <scope>NUCLEOTIDE SEQUENCE [LARGE SCALE GENOMIC DNA]</scope>
    <source>
        <strain evidence="1 2">S1162</strain>
    </source>
</reference>
<evidence type="ECO:0000313" key="1">
    <source>
        <dbReference type="EMBL" id="NNU34347.1"/>
    </source>
</evidence>